<dbReference type="OrthoDB" id="5330858at2759"/>
<dbReference type="Proteomes" id="UP000800039">
    <property type="component" value="Unassembled WGS sequence"/>
</dbReference>
<dbReference type="AlphaFoldDB" id="A0A9P4LAG4"/>
<keyword evidence="2" id="KW-1185">Reference proteome</keyword>
<evidence type="ECO:0000313" key="2">
    <source>
        <dbReference type="Proteomes" id="UP000800039"/>
    </source>
</evidence>
<reference evidence="1" key="1">
    <citation type="submission" date="2020-01" db="EMBL/GenBank/DDBJ databases">
        <authorList>
            <consortium name="DOE Joint Genome Institute"/>
            <person name="Haridas S."/>
            <person name="Albert R."/>
            <person name="Binder M."/>
            <person name="Bloem J."/>
            <person name="Labutti K."/>
            <person name="Salamov A."/>
            <person name="Andreopoulos B."/>
            <person name="Baker S.E."/>
            <person name="Barry K."/>
            <person name="Bills G."/>
            <person name="Bluhm B.H."/>
            <person name="Cannon C."/>
            <person name="Castanera R."/>
            <person name="Culley D.E."/>
            <person name="Daum C."/>
            <person name="Ezra D."/>
            <person name="Gonzalez J.B."/>
            <person name="Henrissat B."/>
            <person name="Kuo A."/>
            <person name="Liang C."/>
            <person name="Lipzen A."/>
            <person name="Lutzoni F."/>
            <person name="Magnuson J."/>
            <person name="Mondo S."/>
            <person name="Nolan M."/>
            <person name="Ohm R."/>
            <person name="Pangilinan J."/>
            <person name="Park H.-J."/>
            <person name="Ramirez L."/>
            <person name="Alfaro M."/>
            <person name="Sun H."/>
            <person name="Tritt A."/>
            <person name="Yoshinaga Y."/>
            <person name="Zwiers L.-H."/>
            <person name="Turgeon B.G."/>
            <person name="Goodwin S.B."/>
            <person name="Spatafora J.W."/>
            <person name="Crous P.W."/>
            <person name="Grigoriev I.V."/>
        </authorList>
    </citation>
    <scope>NUCLEOTIDE SEQUENCE</scope>
    <source>
        <strain evidence="1">CBS 394.84</strain>
    </source>
</reference>
<accession>A0A9P4LAG4</accession>
<proteinExistence type="predicted"/>
<name>A0A9P4LAG4_9PLEO</name>
<evidence type="ECO:0000313" key="1">
    <source>
        <dbReference type="EMBL" id="KAF1847174.1"/>
    </source>
</evidence>
<protein>
    <submittedName>
        <fullName evidence="1">Uncharacterized protein</fullName>
    </submittedName>
</protein>
<dbReference type="EMBL" id="ML976615">
    <property type="protein sequence ID" value="KAF1847174.1"/>
    <property type="molecule type" value="Genomic_DNA"/>
</dbReference>
<dbReference type="RefSeq" id="XP_040789737.1">
    <property type="nucleotide sequence ID" value="XM_040930024.1"/>
</dbReference>
<sequence length="963" mass="104329">MSFDQAIGTPFTLASLSKPVRSTNGRVHAAGVCSASGVKKRKRTEIVVGLDGEGLSIYSLQNPQLVTSYALPPSASLTSAPFSIYRKGSSKTPTQRFTYASLAGTTAVDKPQLVCFHEKTRGDQSETVKTSYTHSEYPAQLLALDALPVAAGGSAKDATHDVLAAFDNGDVICLSADLEAVRWVANLTLLVSPRDPRVELEHVSLTNAKAASRGLLRSRGDIAAVLNPMADETSDLLELTQILCVIGRKSDGSRTLGLLQVQSRSPDLATNHLSPLKHLVSWNLPKPPKISTSITLPPQFDLNAPSGSLHILDKGALLTYDLSGTTPKLNSELSISSSSVDSFLRTAQDVLFTISQDTCRVFDAKFNSLQALLALDPSSGNPDATSPSKKRKLAQTGAAGQGVGACSLVAYYADIGLVVAAREDEIFGMQFGGIGMRKRMKTDSTLLIDALGKGICSNPPTAPNHENKWQERKAKLNRYAAKGKIAKFEEAFATALGIQLESVDAAKKRENEANGGPVTNGVGPKLPDADAMVIDKLDDGSEIAEDELRRWKTTKVRSNNQLPQYRQYALYALSKIFRWIDADVTSEAPLSKASPRGSLKVDFFPPNVFQWLLQTGNLTKESIRRSILDEMPSKPQSTSIISDGDITKALVEFDPDLHILSAVLNHDQFLPIGEVVQAIKLLIQNIGDEPEQNEVTKRLTNGTAPSEDEMDVDIASELEAASHEIDHALSILDQGLLIRSHTLRPALIRLHTFPTPTISSALRSMLSRRDLESLIRLLHLELKNGGWTSSYDFVDVEDSALESSTEDPDDHAVTIIASLLSSTLDAIGAGAFLTSIGSPSSPESSEEIINSLHGDTSEALNGFWEARYMRGLLSEFLRYASNVPKSQKPSNEKLQGQGKPFLVTGKLSGEEDLPMLPLGGKGDLGIERMKKGLSGRKEERSKREMGMLISKRVPKYSFERIVI</sequence>
<dbReference type="GeneID" id="63847276"/>
<comment type="caution">
    <text evidence="1">The sequence shown here is derived from an EMBL/GenBank/DDBJ whole genome shotgun (WGS) entry which is preliminary data.</text>
</comment>
<organism evidence="1 2">
    <name type="scientific">Cucurbitaria berberidis CBS 394.84</name>
    <dbReference type="NCBI Taxonomy" id="1168544"/>
    <lineage>
        <taxon>Eukaryota</taxon>
        <taxon>Fungi</taxon>
        <taxon>Dikarya</taxon>
        <taxon>Ascomycota</taxon>
        <taxon>Pezizomycotina</taxon>
        <taxon>Dothideomycetes</taxon>
        <taxon>Pleosporomycetidae</taxon>
        <taxon>Pleosporales</taxon>
        <taxon>Pleosporineae</taxon>
        <taxon>Cucurbitariaceae</taxon>
        <taxon>Cucurbitaria</taxon>
    </lineage>
</organism>
<gene>
    <name evidence="1" type="ORF">K460DRAFT_306091</name>
</gene>